<feature type="compositionally biased region" description="Basic and acidic residues" evidence="1">
    <location>
        <begin position="66"/>
        <end position="85"/>
    </location>
</feature>
<feature type="region of interest" description="Disordered" evidence="1">
    <location>
        <begin position="63"/>
        <end position="85"/>
    </location>
</feature>
<sequence>MQLPIKFQVSHRYAKHKIASANKVPTDKPSEPGLVHSAVQREEPQVALCSRDYPCPFGHNLVVHGPADHGSHHQQEREQTEESSG</sequence>
<accession>A0A9D4ML68</accession>
<proteinExistence type="predicted"/>
<gene>
    <name evidence="2" type="ORF">DPMN_002379</name>
</gene>
<keyword evidence="3" id="KW-1185">Reference proteome</keyword>
<dbReference type="AlphaFoldDB" id="A0A9D4ML68"/>
<dbReference type="EMBL" id="JAIWYP010000001">
    <property type="protein sequence ID" value="KAH3878483.1"/>
    <property type="molecule type" value="Genomic_DNA"/>
</dbReference>
<reference evidence="2" key="2">
    <citation type="submission" date="2020-11" db="EMBL/GenBank/DDBJ databases">
        <authorList>
            <person name="McCartney M.A."/>
            <person name="Auch B."/>
            <person name="Kono T."/>
            <person name="Mallez S."/>
            <person name="Becker A."/>
            <person name="Gohl D.M."/>
            <person name="Silverstein K.A.T."/>
            <person name="Koren S."/>
            <person name="Bechman K.B."/>
            <person name="Herman A."/>
            <person name="Abrahante J.E."/>
            <person name="Garbe J."/>
        </authorList>
    </citation>
    <scope>NUCLEOTIDE SEQUENCE</scope>
    <source>
        <strain evidence="2">Duluth1</strain>
        <tissue evidence="2">Whole animal</tissue>
    </source>
</reference>
<reference evidence="2" key="1">
    <citation type="journal article" date="2019" name="bioRxiv">
        <title>The Genome of the Zebra Mussel, Dreissena polymorpha: A Resource for Invasive Species Research.</title>
        <authorList>
            <person name="McCartney M.A."/>
            <person name="Auch B."/>
            <person name="Kono T."/>
            <person name="Mallez S."/>
            <person name="Zhang Y."/>
            <person name="Obille A."/>
            <person name="Becker A."/>
            <person name="Abrahante J.E."/>
            <person name="Garbe J."/>
            <person name="Badalamenti J.P."/>
            <person name="Herman A."/>
            <person name="Mangelson H."/>
            <person name="Liachko I."/>
            <person name="Sullivan S."/>
            <person name="Sone E.D."/>
            <person name="Koren S."/>
            <person name="Silverstein K.A.T."/>
            <person name="Beckman K.B."/>
            <person name="Gohl D.M."/>
        </authorList>
    </citation>
    <scope>NUCLEOTIDE SEQUENCE</scope>
    <source>
        <strain evidence="2">Duluth1</strain>
        <tissue evidence="2">Whole animal</tissue>
    </source>
</reference>
<dbReference type="Proteomes" id="UP000828390">
    <property type="component" value="Unassembled WGS sequence"/>
</dbReference>
<comment type="caution">
    <text evidence="2">The sequence shown here is derived from an EMBL/GenBank/DDBJ whole genome shotgun (WGS) entry which is preliminary data.</text>
</comment>
<evidence type="ECO:0000256" key="1">
    <source>
        <dbReference type="SAM" id="MobiDB-lite"/>
    </source>
</evidence>
<evidence type="ECO:0000313" key="3">
    <source>
        <dbReference type="Proteomes" id="UP000828390"/>
    </source>
</evidence>
<name>A0A9D4ML68_DREPO</name>
<evidence type="ECO:0000313" key="2">
    <source>
        <dbReference type="EMBL" id="KAH3878483.1"/>
    </source>
</evidence>
<protein>
    <submittedName>
        <fullName evidence="2">Uncharacterized protein</fullName>
    </submittedName>
</protein>
<organism evidence="2 3">
    <name type="scientific">Dreissena polymorpha</name>
    <name type="common">Zebra mussel</name>
    <name type="synonym">Mytilus polymorpha</name>
    <dbReference type="NCBI Taxonomy" id="45954"/>
    <lineage>
        <taxon>Eukaryota</taxon>
        <taxon>Metazoa</taxon>
        <taxon>Spiralia</taxon>
        <taxon>Lophotrochozoa</taxon>
        <taxon>Mollusca</taxon>
        <taxon>Bivalvia</taxon>
        <taxon>Autobranchia</taxon>
        <taxon>Heteroconchia</taxon>
        <taxon>Euheterodonta</taxon>
        <taxon>Imparidentia</taxon>
        <taxon>Neoheterodontei</taxon>
        <taxon>Myida</taxon>
        <taxon>Dreissenoidea</taxon>
        <taxon>Dreissenidae</taxon>
        <taxon>Dreissena</taxon>
    </lineage>
</organism>